<gene>
    <name evidence="2" type="ORF">MAG551_00395</name>
</gene>
<proteinExistence type="predicted"/>
<dbReference type="Proteomes" id="UP000722750">
    <property type="component" value="Unassembled WGS sequence"/>
</dbReference>
<comment type="caution">
    <text evidence="2">The sequence shown here is derived from an EMBL/GenBank/DDBJ whole genome shotgun (WGS) entry which is preliminary data.</text>
</comment>
<evidence type="ECO:0000313" key="2">
    <source>
        <dbReference type="EMBL" id="MBS1257353.1"/>
    </source>
</evidence>
<organism evidence="2 3">
    <name type="scientific">Candidatus Scalindua arabica</name>
    <dbReference type="NCBI Taxonomy" id="1127984"/>
    <lineage>
        <taxon>Bacteria</taxon>
        <taxon>Pseudomonadati</taxon>
        <taxon>Planctomycetota</taxon>
        <taxon>Candidatus Brocadiia</taxon>
        <taxon>Candidatus Brocadiales</taxon>
        <taxon>Candidatus Scalinduaceae</taxon>
        <taxon>Candidatus Scalindua</taxon>
    </lineage>
</organism>
<accession>A0A941ZY08</accession>
<protein>
    <submittedName>
        <fullName evidence="2">Uncharacterized protein</fullName>
    </submittedName>
</protein>
<reference evidence="2" key="1">
    <citation type="journal article" date="2021" name="ISME J.">
        <title>Fine-scale metabolic discontinuity in a stratified prokaryote microbiome of a Red Sea deep halocline.</title>
        <authorList>
            <person name="Michoud G."/>
            <person name="Ngugi D.K."/>
            <person name="Barozzi A."/>
            <person name="Merlino G."/>
            <person name="Calleja M.L."/>
            <person name="Delgado-Huertas A."/>
            <person name="Moran X.A.G."/>
            <person name="Daffonchio D."/>
        </authorList>
    </citation>
    <scope>NUCLEOTIDE SEQUENCE</scope>
    <source>
        <strain evidence="2">SuakinDeep_MAG55_1</strain>
    </source>
</reference>
<dbReference type="EMBL" id="JAANXD010000020">
    <property type="protein sequence ID" value="MBS1257353.1"/>
    <property type="molecule type" value="Genomic_DNA"/>
</dbReference>
<name>A0A941ZY08_9BACT</name>
<sequence>MKFIKDITTHTPFARMVFILVILWFASLSVGFRTANASTPEITKAEAAQILSHMGYENVKVGALIKGVGGVGAGAFSSENMASIVAVGTRNRMSKEISVTIFYDADHGWFYYESVRDELTRQYEVRIWTKDGYKKIEHPEPEPKKKQEEKQSEDDSKE</sequence>
<feature type="region of interest" description="Disordered" evidence="1">
    <location>
        <begin position="134"/>
        <end position="158"/>
    </location>
</feature>
<evidence type="ECO:0000313" key="3">
    <source>
        <dbReference type="Proteomes" id="UP000722750"/>
    </source>
</evidence>
<dbReference type="AlphaFoldDB" id="A0A941ZY08"/>
<evidence type="ECO:0000256" key="1">
    <source>
        <dbReference type="SAM" id="MobiDB-lite"/>
    </source>
</evidence>